<keyword evidence="2" id="KW-1185">Reference proteome</keyword>
<gene>
    <name evidence="1" type="ordered locus">Trad_1825</name>
</gene>
<evidence type="ECO:0000313" key="1">
    <source>
        <dbReference type="EMBL" id="ADI14941.1"/>
    </source>
</evidence>
<evidence type="ECO:0000313" key="2">
    <source>
        <dbReference type="Proteomes" id="UP000000379"/>
    </source>
</evidence>
<sequence>MKVRSLDRWSSAMSLVSSFALPLRSRRPSWLRGLALAALFALGSALAAPLTNLSHLDFLTDTLTPPEQEGHTTYRPERPLRVLWTYAEPTEAGAYRWVGGGAYDSDTDTWSQGAYNTDDLTRAAVVYVRAWRQLGDARARDHAFDLLRAVAYMQTLTPGPREGNPVLWMQPDGRLNPSAEPVELPDPSDSGPSFWLARTLWALGEGYEAFRDDDPAFAAFLEERLLLALGALERQVLVHYPTTEALHGFPTPTWLINYGADSASEAIYGLAAYARAGGGERAERALRALAEGVALMQTQETTAWPFGATLPWARSRSLWHGWGAQMAGALAVAGEVLEEPRFTALARHEASTFVPLLLTYGGADQAWTPTPSDTVQIAYGADAVLQNLLAVARATDEAVFEQLAGVAGAWFFGNNRAGEPMYDPQTGRTFDGLEPDGRINRNAGAESTIHGLLSMLALDAHPELRARARTLRRVHHDAWALLEAEVGTVAGDAAVQTPESAWNGEALWSGGSYLTLEPGARVTLGATLERGGRYVALPVFLQQPVNRFAVGTRLSAAGGSFGTVWHGGAGEPGLSENEGFVSVARAPYAVALGAGLADITVEQVGGVPAQLDAVLLRPEVARLELRGAALGVTLLHSWAPTRRVAVVRFGEGAATAYVYSRDGRLAETVTGTEGELRVPVAAGGFAYVLTP</sequence>
<protein>
    <submittedName>
        <fullName evidence="1">Uncharacterized protein</fullName>
    </submittedName>
</protein>
<dbReference type="STRING" id="649638.Trad_1825"/>
<accession>D7CQF7</accession>
<reference evidence="2" key="1">
    <citation type="submission" date="2010-05" db="EMBL/GenBank/DDBJ databases">
        <title>The complete genome of Truepera radiovictris DSM 17093.</title>
        <authorList>
            <consortium name="US DOE Joint Genome Institute (JGI-PGF)"/>
            <person name="Lucas S."/>
            <person name="Copeland A."/>
            <person name="Lapidus A."/>
            <person name="Glavina del Rio T."/>
            <person name="Dalin E."/>
            <person name="Tice H."/>
            <person name="Bruce D."/>
            <person name="Goodwin L."/>
            <person name="Pitluck S."/>
            <person name="Kyrpides N."/>
            <person name="Mavromatis K."/>
            <person name="Ovchinnikova G."/>
            <person name="Munk A.C."/>
            <person name="Detter J.C."/>
            <person name="Han C."/>
            <person name="Tapia R."/>
            <person name="Land M."/>
            <person name="Hauser L."/>
            <person name="Markowitz V."/>
            <person name="Cheng J.-F."/>
            <person name="Hugenholtz P."/>
            <person name="Woyke T."/>
            <person name="Wu D."/>
            <person name="Tindall B."/>
            <person name="Pomrenke H.G."/>
            <person name="Brambilla E."/>
            <person name="Klenk H.-P."/>
            <person name="Eisen J.A."/>
        </authorList>
    </citation>
    <scope>NUCLEOTIDE SEQUENCE [LARGE SCALE GENOMIC DNA]</scope>
    <source>
        <strain evidence="2">DSM 17093 / CIP 108686 / LMG 22925 / RQ-24</strain>
    </source>
</reference>
<dbReference type="eggNOG" id="COG1331">
    <property type="taxonomic scope" value="Bacteria"/>
</dbReference>
<proteinExistence type="predicted"/>
<dbReference type="KEGG" id="tra:Trad_1825"/>
<dbReference type="EMBL" id="CP002049">
    <property type="protein sequence ID" value="ADI14941.1"/>
    <property type="molecule type" value="Genomic_DNA"/>
</dbReference>
<organism evidence="1 2">
    <name type="scientific">Truepera radiovictrix (strain DSM 17093 / CIP 108686 / LMG 22925 / RQ-24)</name>
    <dbReference type="NCBI Taxonomy" id="649638"/>
    <lineage>
        <taxon>Bacteria</taxon>
        <taxon>Thermotogati</taxon>
        <taxon>Deinococcota</taxon>
        <taxon>Deinococci</taxon>
        <taxon>Trueperales</taxon>
        <taxon>Trueperaceae</taxon>
        <taxon>Truepera</taxon>
    </lineage>
</organism>
<dbReference type="Proteomes" id="UP000000379">
    <property type="component" value="Chromosome"/>
</dbReference>
<reference evidence="1 2" key="2">
    <citation type="journal article" date="2011" name="Stand. Genomic Sci.">
        <title>Complete genome sequence of Truepera radiovictrix type strain (RQ-24).</title>
        <authorList>
            <person name="Ivanova N."/>
            <person name="Rohde C."/>
            <person name="Munk C."/>
            <person name="Nolan M."/>
            <person name="Lucas S."/>
            <person name="Del Rio T.G."/>
            <person name="Tice H."/>
            <person name="Deshpande S."/>
            <person name="Cheng J.F."/>
            <person name="Tapia R."/>
            <person name="Han C."/>
            <person name="Goodwin L."/>
            <person name="Pitluck S."/>
            <person name="Liolios K."/>
            <person name="Mavromatis K."/>
            <person name="Mikhailova N."/>
            <person name="Pati A."/>
            <person name="Chen A."/>
            <person name="Palaniappan K."/>
            <person name="Land M."/>
            <person name="Hauser L."/>
            <person name="Chang Y.J."/>
            <person name="Jeffries C.D."/>
            <person name="Brambilla E."/>
            <person name="Rohde M."/>
            <person name="Goker M."/>
            <person name="Tindall B.J."/>
            <person name="Woyke T."/>
            <person name="Bristow J."/>
            <person name="Eisen J.A."/>
            <person name="Markowitz V."/>
            <person name="Hugenholtz P."/>
            <person name="Kyrpides N.C."/>
            <person name="Klenk H.P."/>
            <person name="Lapidus A."/>
        </authorList>
    </citation>
    <scope>NUCLEOTIDE SEQUENCE [LARGE SCALE GENOMIC DNA]</scope>
    <source>
        <strain evidence="2">DSM 17093 / CIP 108686 / LMG 22925 / RQ-24</strain>
    </source>
</reference>
<dbReference type="AlphaFoldDB" id="D7CQF7"/>
<dbReference type="HOGENOM" id="CLU_408654_0_0_0"/>
<name>D7CQF7_TRURR</name>